<proteinExistence type="predicted"/>
<dbReference type="EMBL" id="CM047589">
    <property type="protein sequence ID" value="KAI9919853.1"/>
    <property type="molecule type" value="Genomic_DNA"/>
</dbReference>
<organism evidence="1 2">
    <name type="scientific">Peronosclerospora sorghi</name>
    <dbReference type="NCBI Taxonomy" id="230839"/>
    <lineage>
        <taxon>Eukaryota</taxon>
        <taxon>Sar</taxon>
        <taxon>Stramenopiles</taxon>
        <taxon>Oomycota</taxon>
        <taxon>Peronosporomycetes</taxon>
        <taxon>Peronosporales</taxon>
        <taxon>Peronosporaceae</taxon>
        <taxon>Peronosclerospora</taxon>
    </lineage>
</organism>
<evidence type="ECO:0000313" key="2">
    <source>
        <dbReference type="Proteomes" id="UP001163321"/>
    </source>
</evidence>
<protein>
    <submittedName>
        <fullName evidence="1">Uncharacterized protein</fullName>
    </submittedName>
</protein>
<name>A0ACC0WLV4_9STRA</name>
<evidence type="ECO:0000313" key="1">
    <source>
        <dbReference type="EMBL" id="KAI9919853.1"/>
    </source>
</evidence>
<sequence>MLLWSLQSVANVAVDEVIEKLTGALDQNTQILTTARHLQQQRTEAQLLRAQQDLEYQESLAADRRREQLARERAEREEQEKVRQEEETRRAQAEQARQAQQLHAEIQAKRLKIANGPTSRVPPRGADYETVVLKFHLHTGTRLEHMFYAHDTLETRYHLVRSAAEHLCIFL</sequence>
<reference evidence="1 2" key="1">
    <citation type="journal article" date="2022" name="bioRxiv">
        <title>The genome of the oomycete Peronosclerospora sorghi, a cosmopolitan pathogen of maize and sorghum, is inflated with dispersed pseudogenes.</title>
        <authorList>
            <person name="Fletcher K."/>
            <person name="Martin F."/>
            <person name="Isakeit T."/>
            <person name="Cavanaugh K."/>
            <person name="Magill C."/>
            <person name="Michelmore R."/>
        </authorList>
    </citation>
    <scope>NUCLEOTIDE SEQUENCE [LARGE SCALE GENOMIC DNA]</scope>
    <source>
        <strain evidence="1">P6</strain>
    </source>
</reference>
<comment type="caution">
    <text evidence="1">The sequence shown here is derived from an EMBL/GenBank/DDBJ whole genome shotgun (WGS) entry which is preliminary data.</text>
</comment>
<dbReference type="Proteomes" id="UP001163321">
    <property type="component" value="Chromosome 10"/>
</dbReference>
<accession>A0ACC0WLV4</accession>
<gene>
    <name evidence="1" type="ORF">PsorP6_015601</name>
</gene>
<keyword evidence="2" id="KW-1185">Reference proteome</keyword>